<dbReference type="HAMAP" id="MF_01366">
    <property type="entry name" value="Ribosomal_uL13"/>
    <property type="match status" value="1"/>
</dbReference>
<dbReference type="PROSITE" id="PS00783">
    <property type="entry name" value="RIBOSOMAL_L13"/>
    <property type="match status" value="1"/>
</dbReference>
<dbReference type="Gene3D" id="3.90.1180.10">
    <property type="entry name" value="Ribosomal protein L13"/>
    <property type="match status" value="1"/>
</dbReference>
<evidence type="ECO:0000313" key="8">
    <source>
        <dbReference type="EMBL" id="KPJ54321.1"/>
    </source>
</evidence>
<evidence type="ECO:0000256" key="3">
    <source>
        <dbReference type="ARBA" id="ARBA00023274"/>
    </source>
</evidence>
<evidence type="ECO:0000256" key="6">
    <source>
        <dbReference type="RuleBase" id="RU003877"/>
    </source>
</evidence>
<gene>
    <name evidence="5 7" type="primary">rplM</name>
    <name evidence="8" type="ORF">AMJ39_00845</name>
</gene>
<dbReference type="GO" id="GO:0006412">
    <property type="term" value="P:translation"/>
    <property type="evidence" value="ECO:0007669"/>
    <property type="project" value="UniProtKB-UniRule"/>
</dbReference>
<accession>A0A0S7WVY7</accession>
<sequence length="142" mass="16242">MRTYVPGLLEAEQRWYVVDAEGKVLGRLASRIAYILRGKHRPEFTPHLDLGDHVIVINAEKVIVTGQKSQTKTYHRHSGYPGGVKTITFKQMLEKHPERVIYLAVKGMLPRNRLGRRMLKKLRVYSGPTHPHQAQTPEVLAI</sequence>
<comment type="similarity">
    <text evidence="1 5 6">Belongs to the universal ribosomal protein uL13 family.</text>
</comment>
<dbReference type="InterPro" id="IPR005823">
    <property type="entry name" value="Ribosomal_uL13_bac-type"/>
</dbReference>
<dbReference type="Pfam" id="PF00572">
    <property type="entry name" value="Ribosomal_L13"/>
    <property type="match status" value="1"/>
</dbReference>
<proteinExistence type="inferred from homology"/>
<name>A0A0S7WVY7_UNCT6</name>
<dbReference type="PATRIC" id="fig|1703770.3.peg.241"/>
<dbReference type="CDD" id="cd00392">
    <property type="entry name" value="Ribosomal_L13"/>
    <property type="match status" value="1"/>
</dbReference>
<dbReference type="InterPro" id="IPR036899">
    <property type="entry name" value="Ribosomal_uL13_sf"/>
</dbReference>
<dbReference type="STRING" id="1703770.AMJ39_00845"/>
<comment type="caution">
    <text evidence="8">The sequence shown here is derived from an EMBL/GenBank/DDBJ whole genome shotgun (WGS) entry which is preliminary data.</text>
</comment>
<dbReference type="GO" id="GO:0022625">
    <property type="term" value="C:cytosolic large ribosomal subunit"/>
    <property type="evidence" value="ECO:0007669"/>
    <property type="project" value="TreeGrafter"/>
</dbReference>
<dbReference type="PIRSF" id="PIRSF002181">
    <property type="entry name" value="Ribosomal_L13"/>
    <property type="match status" value="1"/>
</dbReference>
<dbReference type="Proteomes" id="UP000052008">
    <property type="component" value="Unassembled WGS sequence"/>
</dbReference>
<dbReference type="SUPFAM" id="SSF52161">
    <property type="entry name" value="Ribosomal protein L13"/>
    <property type="match status" value="1"/>
</dbReference>
<dbReference type="PANTHER" id="PTHR11545">
    <property type="entry name" value="RIBOSOMAL PROTEIN L13"/>
    <property type="match status" value="1"/>
</dbReference>
<dbReference type="InterPro" id="IPR023563">
    <property type="entry name" value="Ribosomal_uL13_CS"/>
</dbReference>
<dbReference type="NCBIfam" id="TIGR01066">
    <property type="entry name" value="rplM_bact"/>
    <property type="match status" value="1"/>
</dbReference>
<dbReference type="GO" id="GO:0003729">
    <property type="term" value="F:mRNA binding"/>
    <property type="evidence" value="ECO:0007669"/>
    <property type="project" value="TreeGrafter"/>
</dbReference>
<evidence type="ECO:0000256" key="5">
    <source>
        <dbReference type="HAMAP-Rule" id="MF_01366"/>
    </source>
</evidence>
<evidence type="ECO:0000256" key="2">
    <source>
        <dbReference type="ARBA" id="ARBA00022980"/>
    </source>
</evidence>
<evidence type="ECO:0000313" key="9">
    <source>
        <dbReference type="Proteomes" id="UP000052008"/>
    </source>
</evidence>
<evidence type="ECO:0000256" key="1">
    <source>
        <dbReference type="ARBA" id="ARBA00006227"/>
    </source>
</evidence>
<dbReference type="GO" id="GO:0017148">
    <property type="term" value="P:negative regulation of translation"/>
    <property type="evidence" value="ECO:0007669"/>
    <property type="project" value="TreeGrafter"/>
</dbReference>
<keyword evidence="3 5" id="KW-0687">Ribonucleoprotein</keyword>
<dbReference type="AlphaFoldDB" id="A0A0S7WVY7"/>
<keyword evidence="2 5" id="KW-0689">Ribosomal protein</keyword>
<reference evidence="8 9" key="1">
    <citation type="journal article" date="2015" name="Microbiome">
        <title>Genomic resolution of linkages in carbon, nitrogen, and sulfur cycling among widespread estuary sediment bacteria.</title>
        <authorList>
            <person name="Baker B.J."/>
            <person name="Lazar C.S."/>
            <person name="Teske A.P."/>
            <person name="Dick G.J."/>
        </authorList>
    </citation>
    <scope>NUCLEOTIDE SEQUENCE [LARGE SCALE GENOMIC DNA]</scope>
    <source>
        <strain evidence="8">DG_24</strain>
    </source>
</reference>
<dbReference type="GO" id="GO:0003735">
    <property type="term" value="F:structural constituent of ribosome"/>
    <property type="evidence" value="ECO:0007669"/>
    <property type="project" value="InterPro"/>
</dbReference>
<evidence type="ECO:0000256" key="4">
    <source>
        <dbReference type="ARBA" id="ARBA00035201"/>
    </source>
</evidence>
<organism evidence="8 9">
    <name type="scientific">candidate division TA06 bacterium DG_24</name>
    <dbReference type="NCBI Taxonomy" id="1703770"/>
    <lineage>
        <taxon>Bacteria</taxon>
        <taxon>Bacteria division TA06</taxon>
    </lineage>
</organism>
<dbReference type="FunFam" id="3.90.1180.10:FF:000001">
    <property type="entry name" value="50S ribosomal protein L13"/>
    <property type="match status" value="1"/>
</dbReference>
<comment type="subunit">
    <text evidence="5">Part of the 50S ribosomal subunit.</text>
</comment>
<evidence type="ECO:0000256" key="7">
    <source>
        <dbReference type="RuleBase" id="RU003878"/>
    </source>
</evidence>
<dbReference type="InterPro" id="IPR005822">
    <property type="entry name" value="Ribosomal_uL13"/>
</dbReference>
<dbReference type="PANTHER" id="PTHR11545:SF2">
    <property type="entry name" value="LARGE RIBOSOMAL SUBUNIT PROTEIN UL13M"/>
    <property type="match status" value="1"/>
</dbReference>
<protein>
    <recommendedName>
        <fullName evidence="4 5">Large ribosomal subunit protein uL13</fullName>
    </recommendedName>
</protein>
<comment type="function">
    <text evidence="5 7">This protein is one of the early assembly proteins of the 50S ribosomal subunit, although it is not seen to bind rRNA by itself. It is important during the early stages of 50S assembly.</text>
</comment>
<dbReference type="EMBL" id="LIZS01000004">
    <property type="protein sequence ID" value="KPJ54321.1"/>
    <property type="molecule type" value="Genomic_DNA"/>
</dbReference>